<dbReference type="CDD" id="cd01949">
    <property type="entry name" value="GGDEF"/>
    <property type="match status" value="1"/>
</dbReference>
<protein>
    <submittedName>
        <fullName evidence="5">EAL domain-containing protein</fullName>
    </submittedName>
</protein>
<feature type="transmembrane region" description="Helical" evidence="1">
    <location>
        <begin position="76"/>
        <end position="100"/>
    </location>
</feature>
<feature type="domain" description="EAL" evidence="2">
    <location>
        <begin position="535"/>
        <end position="785"/>
    </location>
</feature>
<feature type="transmembrane region" description="Helical" evidence="1">
    <location>
        <begin position="47"/>
        <end position="70"/>
    </location>
</feature>
<dbReference type="SUPFAM" id="SSF55073">
    <property type="entry name" value="Nucleotide cyclase"/>
    <property type="match status" value="1"/>
</dbReference>
<dbReference type="InterPro" id="IPR035919">
    <property type="entry name" value="EAL_sf"/>
</dbReference>
<organism evidence="5 6">
    <name type="scientific">Roseomonas haemaphysalidis</name>
    <dbReference type="NCBI Taxonomy" id="2768162"/>
    <lineage>
        <taxon>Bacteria</taxon>
        <taxon>Pseudomonadati</taxon>
        <taxon>Pseudomonadota</taxon>
        <taxon>Alphaproteobacteria</taxon>
        <taxon>Acetobacterales</taxon>
        <taxon>Roseomonadaceae</taxon>
        <taxon>Roseomonas</taxon>
    </lineage>
</organism>
<feature type="transmembrane region" description="Helical" evidence="1">
    <location>
        <begin position="112"/>
        <end position="132"/>
    </location>
</feature>
<dbReference type="Gene3D" id="3.30.450.20">
    <property type="entry name" value="PAS domain"/>
    <property type="match status" value="1"/>
</dbReference>
<dbReference type="PANTHER" id="PTHR44757:SF2">
    <property type="entry name" value="BIOFILM ARCHITECTURE MAINTENANCE PROTEIN MBAA"/>
    <property type="match status" value="1"/>
</dbReference>
<feature type="transmembrane region" description="Helical" evidence="1">
    <location>
        <begin position="16"/>
        <end position="35"/>
    </location>
</feature>
<dbReference type="InterPro" id="IPR000160">
    <property type="entry name" value="GGDEF_dom"/>
</dbReference>
<dbReference type="SMART" id="SM00267">
    <property type="entry name" value="GGDEF"/>
    <property type="match status" value="1"/>
</dbReference>
<dbReference type="Gene3D" id="3.20.20.450">
    <property type="entry name" value="EAL domain"/>
    <property type="match status" value="1"/>
</dbReference>
<dbReference type="InterPro" id="IPR052155">
    <property type="entry name" value="Biofilm_reg_signaling"/>
</dbReference>
<feature type="transmembrane region" description="Helical" evidence="1">
    <location>
        <begin position="178"/>
        <end position="198"/>
    </location>
</feature>
<keyword evidence="6" id="KW-1185">Reference proteome</keyword>
<dbReference type="RefSeq" id="WP_207415077.1">
    <property type="nucleotide sequence ID" value="NZ_CP061177.1"/>
</dbReference>
<keyword evidence="1" id="KW-0472">Membrane</keyword>
<dbReference type="InterPro" id="IPR043128">
    <property type="entry name" value="Rev_trsase/Diguanyl_cyclase"/>
</dbReference>
<dbReference type="SUPFAM" id="SSF55785">
    <property type="entry name" value="PYP-like sensor domain (PAS domain)"/>
    <property type="match status" value="1"/>
</dbReference>
<dbReference type="SUPFAM" id="SSF141868">
    <property type="entry name" value="EAL domain-like"/>
    <property type="match status" value="1"/>
</dbReference>
<reference evidence="5 6" key="1">
    <citation type="submission" date="2020-09" db="EMBL/GenBank/DDBJ databases">
        <title>Roseomonas.</title>
        <authorList>
            <person name="Zhu W."/>
        </authorList>
    </citation>
    <scope>NUCLEOTIDE SEQUENCE [LARGE SCALE GENOMIC DNA]</scope>
    <source>
        <strain evidence="5 6">573</strain>
    </source>
</reference>
<dbReference type="Proteomes" id="UP001518989">
    <property type="component" value="Unassembled WGS sequence"/>
</dbReference>
<evidence type="ECO:0000313" key="5">
    <source>
        <dbReference type="EMBL" id="MBO1077663.1"/>
    </source>
</evidence>
<name>A0ABS3KJL7_9PROT</name>
<proteinExistence type="predicted"/>
<dbReference type="InterPro" id="IPR029787">
    <property type="entry name" value="Nucleotide_cyclase"/>
</dbReference>
<dbReference type="Pfam" id="PF03707">
    <property type="entry name" value="MHYT"/>
    <property type="match status" value="2"/>
</dbReference>
<dbReference type="Gene3D" id="3.30.70.270">
    <property type="match status" value="1"/>
</dbReference>
<feature type="transmembrane region" description="Helical" evidence="1">
    <location>
        <begin position="144"/>
        <end position="166"/>
    </location>
</feature>
<dbReference type="CDD" id="cd01948">
    <property type="entry name" value="EAL"/>
    <property type="match status" value="1"/>
</dbReference>
<dbReference type="Pfam" id="PF00990">
    <property type="entry name" value="GGDEF"/>
    <property type="match status" value="1"/>
</dbReference>
<feature type="transmembrane region" description="Helical" evidence="1">
    <location>
        <begin position="218"/>
        <end position="243"/>
    </location>
</feature>
<evidence type="ECO:0000259" key="3">
    <source>
        <dbReference type="PROSITE" id="PS50887"/>
    </source>
</evidence>
<dbReference type="EMBL" id="JACTNG010000001">
    <property type="protein sequence ID" value="MBO1077663.1"/>
    <property type="molecule type" value="Genomic_DNA"/>
</dbReference>
<comment type="caution">
    <text evidence="5">The sequence shown here is derived from an EMBL/GenBank/DDBJ whole genome shotgun (WGS) entry which is preliminary data.</text>
</comment>
<keyword evidence="1" id="KW-0812">Transmembrane</keyword>
<dbReference type="InterPro" id="IPR001633">
    <property type="entry name" value="EAL_dom"/>
</dbReference>
<evidence type="ECO:0000259" key="2">
    <source>
        <dbReference type="PROSITE" id="PS50883"/>
    </source>
</evidence>
<dbReference type="SMART" id="SM00052">
    <property type="entry name" value="EAL"/>
    <property type="match status" value="1"/>
</dbReference>
<sequence length="791" mass="82239">MSLVTGCLQGQLDLRVAAAAILVCLLSGFASAILAGPARMLGLRRACFWLAVASLGLGVWSAHFLAMLAYETSVPVGFAPGVTLGCAVVSCGTAAAGLRLQVAARSAARRALGGAVVGAGFAAMHYLGMAALQLPGQLIYQPALVLAACLSAIGLTALSFVVLGGARGRAGRRRTPAVTLASLLLAVAIGTLHLTGMASATLLPDWAATLPDAQQSRLWLAALVAGVSVALLGGVLAVLYAALRIRARLMVRNTALRRFAGAAFEAIALCDAQGRLTDANAVLGTLLGRPRAALRGLPLGTLFQDRAFGDWLPGMAAGAQAVATLASGVPVEVLIRRHGAGGSSIVMRDLRQRRAAEDAMLLNARHDPLTGLPDRALLQQRLAAELEAARRGGAGFALMCLDLDRFKAVNDTHGHAAGDCVLREAARRLRAGTRQQDMVARLGGDEFVVLQSGGAGGAMALGERLAGLLSEPYDLGDGQVGDLSASIGLVRCPQDGLDGEALLRRADVALYSVKQAGRNGVARFEPAMEDGIRDRQTLEHQLAGAAARGELALRWQPRRRVADDALVGFEALPHWHRPGHGELPLREVAGAEDSGGAMLAAGEWALRAACAEAAGWPRPLRVGLGITARQVRQPGFVALVAAVLADSGLEPARLELAVHESLLLHQDHAAQAVLRALRALGVRLAMEGFGAGYGSLASLRAFRFDRVRVDPSVVRDLPQDAATQAVMRAVVALGDGMAVPVAADGVEKPEQRRLLWASGCHEYQGGLCGAPLPAATARLMLCDEALLPAAD</sequence>
<dbReference type="PROSITE" id="PS50883">
    <property type="entry name" value="EAL"/>
    <property type="match status" value="1"/>
</dbReference>
<accession>A0ABS3KJL7</accession>
<feature type="domain" description="GGDEF" evidence="3">
    <location>
        <begin position="394"/>
        <end position="526"/>
    </location>
</feature>
<evidence type="ECO:0000313" key="6">
    <source>
        <dbReference type="Proteomes" id="UP001518989"/>
    </source>
</evidence>
<dbReference type="PANTHER" id="PTHR44757">
    <property type="entry name" value="DIGUANYLATE CYCLASE DGCP"/>
    <property type="match status" value="1"/>
</dbReference>
<evidence type="ECO:0000259" key="4">
    <source>
        <dbReference type="PROSITE" id="PS50924"/>
    </source>
</evidence>
<dbReference type="PROSITE" id="PS50924">
    <property type="entry name" value="MHYT"/>
    <property type="match status" value="1"/>
</dbReference>
<dbReference type="InterPro" id="IPR005330">
    <property type="entry name" value="MHYT_dom"/>
</dbReference>
<feature type="domain" description="MHYT" evidence="4">
    <location>
        <begin position="12"/>
        <end position="203"/>
    </location>
</feature>
<dbReference type="Pfam" id="PF00563">
    <property type="entry name" value="EAL"/>
    <property type="match status" value="1"/>
</dbReference>
<gene>
    <name evidence="5" type="ORF">IAI61_01370</name>
</gene>
<dbReference type="PROSITE" id="PS50887">
    <property type="entry name" value="GGDEF"/>
    <property type="match status" value="1"/>
</dbReference>
<dbReference type="NCBIfam" id="TIGR00254">
    <property type="entry name" value="GGDEF"/>
    <property type="match status" value="1"/>
</dbReference>
<dbReference type="InterPro" id="IPR035965">
    <property type="entry name" value="PAS-like_dom_sf"/>
</dbReference>
<keyword evidence="1" id="KW-1133">Transmembrane helix</keyword>
<evidence type="ECO:0000256" key="1">
    <source>
        <dbReference type="PROSITE-ProRule" id="PRU00244"/>
    </source>
</evidence>